<accession>A0ABT8KGA8</accession>
<dbReference type="PANTHER" id="PTHR36438:SF1">
    <property type="entry name" value="IRON-SULFUR CLUSTER REPAIR PROTEIN YTFE"/>
    <property type="match status" value="1"/>
</dbReference>
<sequence length="240" mass="27489">MINIQDKTVGEVVAENIKTAHIFKKHGIDFCCGGGTLIKDVCLKKNVDYAQIQQEIADLEKQVSEAENFNAWELDRLIDYIIDVHHEYVLDALPLLVDYSQRVASVHGHHYKETIEINKIIFALAEELNAHMGKEETVLFPYIKKLVTAWKNDIKVEVPHFGSVKNPVLVMENEHETAGELLKQIAQLSNNYTLPAEACNTFRALYSILEEFEQDLHQHIHLENNILFPKAIALERSFRS</sequence>
<gene>
    <name evidence="7" type="primary">ric</name>
    <name evidence="7" type="ORF">QQ008_00210</name>
</gene>
<dbReference type="EMBL" id="JAUJEA010000001">
    <property type="protein sequence ID" value="MDN5199750.1"/>
    <property type="molecule type" value="Genomic_DNA"/>
</dbReference>
<evidence type="ECO:0000256" key="2">
    <source>
        <dbReference type="ARBA" id="ARBA00022490"/>
    </source>
</evidence>
<keyword evidence="4" id="KW-0408">Iron</keyword>
<dbReference type="PANTHER" id="PTHR36438">
    <property type="entry name" value="IRON-SULFUR CLUSTER REPAIR PROTEIN YTFE"/>
    <property type="match status" value="1"/>
</dbReference>
<evidence type="ECO:0000259" key="6">
    <source>
        <dbReference type="Pfam" id="PF01814"/>
    </source>
</evidence>
<keyword evidence="3" id="KW-0479">Metal-binding</keyword>
<feature type="domain" description="Hemerythrin-like" evidence="6">
    <location>
        <begin position="79"/>
        <end position="231"/>
    </location>
</feature>
<dbReference type="Pfam" id="PF04405">
    <property type="entry name" value="ScdA_N"/>
    <property type="match status" value="1"/>
</dbReference>
<name>A0ABT8KGA8_9BACT</name>
<dbReference type="InterPro" id="IPR012312">
    <property type="entry name" value="Hemerythrin-like"/>
</dbReference>
<organism evidence="7 8">
    <name type="scientific">Splendidivirga corallicola</name>
    <dbReference type="NCBI Taxonomy" id="3051826"/>
    <lineage>
        <taxon>Bacteria</taxon>
        <taxon>Pseudomonadati</taxon>
        <taxon>Bacteroidota</taxon>
        <taxon>Cytophagia</taxon>
        <taxon>Cytophagales</taxon>
        <taxon>Splendidivirgaceae</taxon>
        <taxon>Splendidivirga</taxon>
    </lineage>
</organism>
<keyword evidence="5" id="KW-0175">Coiled coil</keyword>
<comment type="subcellular location">
    <subcellularLocation>
        <location evidence="1">Cytoplasm</location>
    </subcellularLocation>
</comment>
<evidence type="ECO:0000256" key="3">
    <source>
        <dbReference type="ARBA" id="ARBA00022723"/>
    </source>
</evidence>
<feature type="coiled-coil region" evidence="5">
    <location>
        <begin position="42"/>
        <end position="69"/>
    </location>
</feature>
<dbReference type="Gene3D" id="1.20.120.520">
    <property type="entry name" value="nmb1532 protein domain like"/>
    <property type="match status" value="1"/>
</dbReference>
<protein>
    <submittedName>
        <fullName evidence="7">Iron-sulfur cluster repair di-iron protein</fullName>
    </submittedName>
</protein>
<evidence type="ECO:0000313" key="8">
    <source>
        <dbReference type="Proteomes" id="UP001172082"/>
    </source>
</evidence>
<comment type="caution">
    <text evidence="7">The sequence shown here is derived from an EMBL/GenBank/DDBJ whole genome shotgun (WGS) entry which is preliminary data.</text>
</comment>
<keyword evidence="8" id="KW-1185">Reference proteome</keyword>
<dbReference type="NCBIfam" id="TIGR03652">
    <property type="entry name" value="FeS_repair_RIC"/>
    <property type="match status" value="1"/>
</dbReference>
<dbReference type="RefSeq" id="WP_346749782.1">
    <property type="nucleotide sequence ID" value="NZ_JAUJEA010000001.1"/>
</dbReference>
<evidence type="ECO:0000256" key="5">
    <source>
        <dbReference type="SAM" id="Coils"/>
    </source>
</evidence>
<evidence type="ECO:0000256" key="1">
    <source>
        <dbReference type="ARBA" id="ARBA00004496"/>
    </source>
</evidence>
<evidence type="ECO:0000256" key="4">
    <source>
        <dbReference type="ARBA" id="ARBA00023004"/>
    </source>
</evidence>
<keyword evidence="2" id="KW-0963">Cytoplasm</keyword>
<reference evidence="7" key="1">
    <citation type="submission" date="2023-06" db="EMBL/GenBank/DDBJ databases">
        <title>Genomic of Parafulvivirga corallium.</title>
        <authorList>
            <person name="Wang G."/>
        </authorList>
    </citation>
    <scope>NUCLEOTIDE SEQUENCE</scope>
    <source>
        <strain evidence="7">BMA10</strain>
    </source>
</reference>
<dbReference type="Proteomes" id="UP001172082">
    <property type="component" value="Unassembled WGS sequence"/>
</dbReference>
<dbReference type="Pfam" id="PF01814">
    <property type="entry name" value="Hemerythrin"/>
    <property type="match status" value="1"/>
</dbReference>
<dbReference type="InterPro" id="IPR019903">
    <property type="entry name" value="RIC_family"/>
</dbReference>
<proteinExistence type="predicted"/>
<evidence type="ECO:0000313" key="7">
    <source>
        <dbReference type="EMBL" id="MDN5199750.1"/>
    </source>
</evidence>